<dbReference type="GO" id="GO:0050660">
    <property type="term" value="F:flavin adenine dinucleotide binding"/>
    <property type="evidence" value="ECO:0007669"/>
    <property type="project" value="InterPro"/>
</dbReference>
<dbReference type="Proteomes" id="UP000681722">
    <property type="component" value="Unassembled WGS sequence"/>
</dbReference>
<keyword evidence="2" id="KW-0274">FAD</keyword>
<dbReference type="Proteomes" id="UP000663829">
    <property type="component" value="Unassembled WGS sequence"/>
</dbReference>
<sequence>DDSRLLLSWAPYNEVFAFVIYYQQKTSVRAKKEVGQWTRELIDSVLSLNGTYYLPYQLHATGEQFLKAYPRATEWFQLKKRLDPTNKFRNMLSEFVDTKKKNKVHISFILKILCLEM</sequence>
<evidence type="ECO:0000256" key="1">
    <source>
        <dbReference type="ARBA" id="ARBA00022630"/>
    </source>
</evidence>
<accession>A0A816AAV1</accession>
<evidence type="ECO:0000313" key="3">
    <source>
        <dbReference type="EMBL" id="CAF1593504.1"/>
    </source>
</evidence>
<dbReference type="GO" id="GO:0003824">
    <property type="term" value="F:catalytic activity"/>
    <property type="evidence" value="ECO:0007669"/>
    <property type="project" value="InterPro"/>
</dbReference>
<name>A0A816AAV1_9BILA</name>
<feature type="non-terminal residue" evidence="3">
    <location>
        <position position="1"/>
    </location>
</feature>
<dbReference type="AlphaFoldDB" id="A0A816AAV1"/>
<dbReference type="SUPFAM" id="SSF55103">
    <property type="entry name" value="FAD-linked oxidases, C-terminal domain"/>
    <property type="match status" value="1"/>
</dbReference>
<dbReference type="Gene3D" id="1.10.45.10">
    <property type="entry name" value="Vanillyl-alcohol Oxidase, Chain A, domain 4"/>
    <property type="match status" value="1"/>
</dbReference>
<evidence type="ECO:0000313" key="4">
    <source>
        <dbReference type="EMBL" id="CAF4466810.1"/>
    </source>
</evidence>
<keyword evidence="1" id="KW-0285">Flavoprotein</keyword>
<dbReference type="InterPro" id="IPR016171">
    <property type="entry name" value="Vanillyl_alc_oxidase_C-sub2"/>
</dbReference>
<evidence type="ECO:0000256" key="2">
    <source>
        <dbReference type="ARBA" id="ARBA00022827"/>
    </source>
</evidence>
<gene>
    <name evidence="3" type="ORF">GPM918_LOCUS41918</name>
    <name evidence="4" type="ORF">SRO942_LOCUS43056</name>
</gene>
<comment type="caution">
    <text evidence="3">The sequence shown here is derived from an EMBL/GenBank/DDBJ whole genome shotgun (WGS) entry which is preliminary data.</text>
</comment>
<dbReference type="EMBL" id="CAJOBC010100374">
    <property type="protein sequence ID" value="CAF4466810.1"/>
    <property type="molecule type" value="Genomic_DNA"/>
</dbReference>
<reference evidence="3" key="1">
    <citation type="submission" date="2021-02" db="EMBL/GenBank/DDBJ databases">
        <authorList>
            <person name="Nowell W R."/>
        </authorList>
    </citation>
    <scope>NUCLEOTIDE SEQUENCE</scope>
</reference>
<evidence type="ECO:0008006" key="6">
    <source>
        <dbReference type="Google" id="ProtNLM"/>
    </source>
</evidence>
<evidence type="ECO:0000313" key="5">
    <source>
        <dbReference type="Proteomes" id="UP000663829"/>
    </source>
</evidence>
<proteinExistence type="predicted"/>
<dbReference type="EMBL" id="CAJNOQ010034154">
    <property type="protein sequence ID" value="CAF1593504.1"/>
    <property type="molecule type" value="Genomic_DNA"/>
</dbReference>
<dbReference type="InterPro" id="IPR016164">
    <property type="entry name" value="FAD-linked_Oxase-like_C"/>
</dbReference>
<protein>
    <recommendedName>
        <fullName evidence="6">D-arabinono-1,4-lactone oxidase C-terminal domain-containing protein</fullName>
    </recommendedName>
</protein>
<organism evidence="3 5">
    <name type="scientific">Didymodactylos carnosus</name>
    <dbReference type="NCBI Taxonomy" id="1234261"/>
    <lineage>
        <taxon>Eukaryota</taxon>
        <taxon>Metazoa</taxon>
        <taxon>Spiralia</taxon>
        <taxon>Gnathifera</taxon>
        <taxon>Rotifera</taxon>
        <taxon>Eurotatoria</taxon>
        <taxon>Bdelloidea</taxon>
        <taxon>Philodinida</taxon>
        <taxon>Philodinidae</taxon>
        <taxon>Didymodactylos</taxon>
    </lineage>
</organism>
<keyword evidence="5" id="KW-1185">Reference proteome</keyword>